<dbReference type="PANTHER" id="PTHR43586:SF15">
    <property type="entry name" value="BLR3095 PROTEIN"/>
    <property type="match status" value="1"/>
</dbReference>
<gene>
    <name evidence="6" type="ORF">DBZ45_15665</name>
</gene>
<reference evidence="6 7" key="1">
    <citation type="submission" date="2018-04" db="EMBL/GenBank/DDBJ databases">
        <title>Bacteria isolated from cave deposits of Manipur.</title>
        <authorList>
            <person name="Sahoo D."/>
            <person name="Sarangthem I."/>
            <person name="Nandeibam J."/>
        </authorList>
    </citation>
    <scope>NUCLEOTIDE SEQUENCE [LARGE SCALE GENOMIC DNA]</scope>
    <source>
        <strain evidence="7">mrc11</strain>
    </source>
</reference>
<dbReference type="InterPro" id="IPR015421">
    <property type="entry name" value="PyrdxlP-dep_Trfase_major"/>
</dbReference>
<dbReference type="InterPro" id="IPR015424">
    <property type="entry name" value="PyrdxlP-dep_Trfase"/>
</dbReference>
<dbReference type="Pfam" id="PF00266">
    <property type="entry name" value="Aminotran_5"/>
    <property type="match status" value="1"/>
</dbReference>
<dbReference type="OrthoDB" id="9808002at2"/>
<protein>
    <submittedName>
        <fullName evidence="6">Aminotransferase class V-fold PLP-dependent enzyme</fullName>
    </submittedName>
</protein>
<comment type="similarity">
    <text evidence="3">Belongs to the class-V pyridoxal-phosphate-dependent aminotransferase family.</text>
</comment>
<feature type="domain" description="Aminotransferase class V" evidence="5">
    <location>
        <begin position="50"/>
        <end position="343"/>
    </location>
</feature>
<evidence type="ECO:0000256" key="3">
    <source>
        <dbReference type="RuleBase" id="RU004075"/>
    </source>
</evidence>
<comment type="cofactor">
    <cofactor evidence="1 4">
        <name>pyridoxal 5'-phosphate</name>
        <dbReference type="ChEBI" id="CHEBI:597326"/>
    </cofactor>
</comment>
<comment type="caution">
    <text evidence="6">The sequence shown here is derived from an EMBL/GenBank/DDBJ whole genome shotgun (WGS) entry which is preliminary data.</text>
</comment>
<dbReference type="EMBL" id="QLNP01000095">
    <property type="protein sequence ID" value="RAM36412.1"/>
    <property type="molecule type" value="Genomic_DNA"/>
</dbReference>
<dbReference type="Gene3D" id="3.40.640.10">
    <property type="entry name" value="Type I PLP-dependent aspartate aminotransferase-like (Major domain)"/>
    <property type="match status" value="1"/>
</dbReference>
<dbReference type="Proteomes" id="UP000249166">
    <property type="component" value="Unassembled WGS sequence"/>
</dbReference>
<dbReference type="PANTHER" id="PTHR43586">
    <property type="entry name" value="CYSTEINE DESULFURASE"/>
    <property type="match status" value="1"/>
</dbReference>
<evidence type="ECO:0000313" key="6">
    <source>
        <dbReference type="EMBL" id="RAM36412.1"/>
    </source>
</evidence>
<evidence type="ECO:0000313" key="7">
    <source>
        <dbReference type="Proteomes" id="UP000249166"/>
    </source>
</evidence>
<keyword evidence="6" id="KW-0032">Aminotransferase</keyword>
<dbReference type="InterPro" id="IPR020578">
    <property type="entry name" value="Aminotrans_V_PyrdxlP_BS"/>
</dbReference>
<dbReference type="InterPro" id="IPR000192">
    <property type="entry name" value="Aminotrans_V_dom"/>
</dbReference>
<accession>A0A328HCZ5</accession>
<proteinExistence type="inferred from homology"/>
<dbReference type="InterPro" id="IPR015422">
    <property type="entry name" value="PyrdxlP-dep_Trfase_small"/>
</dbReference>
<evidence type="ECO:0000259" key="5">
    <source>
        <dbReference type="Pfam" id="PF00266"/>
    </source>
</evidence>
<dbReference type="RefSeq" id="WP_111904849.1">
    <property type="nucleotide sequence ID" value="NZ_QLNP01000095.1"/>
</dbReference>
<dbReference type="GO" id="GO:0008483">
    <property type="term" value="F:transaminase activity"/>
    <property type="evidence" value="ECO:0007669"/>
    <property type="project" value="UniProtKB-KW"/>
</dbReference>
<organism evidence="6 7">
    <name type="scientific">Arthrobacter globiformis</name>
    <dbReference type="NCBI Taxonomy" id="1665"/>
    <lineage>
        <taxon>Bacteria</taxon>
        <taxon>Bacillati</taxon>
        <taxon>Actinomycetota</taxon>
        <taxon>Actinomycetes</taxon>
        <taxon>Micrococcales</taxon>
        <taxon>Micrococcaceae</taxon>
        <taxon>Arthrobacter</taxon>
    </lineage>
</organism>
<evidence type="ECO:0000256" key="1">
    <source>
        <dbReference type="ARBA" id="ARBA00001933"/>
    </source>
</evidence>
<sequence>MNVSDIRGLFPGLEDTIYLNTATMCVGCAPAREAYELAAERWSGGRFDWMEAEQAGEHARLMFAEIVGATAADIAIVPAVSTAAGIVAANLRPARRGENIVVAENEFASNYYPWLLLRERGYDVRAVAAERDVVSADALGRAADGGTRLIAVSAVHPVTGFRANLGSISRVAAGSGAWLFVDACQAAGAVPLDVVRDGVDFLATASHKFLLGSRGMGYLYVRPGLLDGLRPVVPGWKAARLPFESFLGPDMDLSPTASKLDSSLAWFPALADQAGLGVLRRFGMGAILERNARLALHLHNALEAAGVSFRSFPAEHRSTIISVPVGDPDAVMARLRRANVVVSLRAGRIRLATHFYNLEEELVRVAELIAGR</sequence>
<evidence type="ECO:0000256" key="2">
    <source>
        <dbReference type="ARBA" id="ARBA00022898"/>
    </source>
</evidence>
<keyword evidence="2" id="KW-0663">Pyridoxal phosphate</keyword>
<keyword evidence="6" id="KW-0808">Transferase</keyword>
<name>A0A328HCZ5_ARTGO</name>
<dbReference type="AlphaFoldDB" id="A0A328HCZ5"/>
<dbReference type="SUPFAM" id="SSF53383">
    <property type="entry name" value="PLP-dependent transferases"/>
    <property type="match status" value="1"/>
</dbReference>
<dbReference type="PROSITE" id="PS00595">
    <property type="entry name" value="AA_TRANSFER_CLASS_5"/>
    <property type="match status" value="1"/>
</dbReference>
<dbReference type="Gene3D" id="3.90.1150.10">
    <property type="entry name" value="Aspartate Aminotransferase, domain 1"/>
    <property type="match status" value="1"/>
</dbReference>
<evidence type="ECO:0000256" key="4">
    <source>
        <dbReference type="RuleBase" id="RU004504"/>
    </source>
</evidence>